<dbReference type="Pfam" id="PF00686">
    <property type="entry name" value="CBM_20"/>
    <property type="match status" value="1"/>
</dbReference>
<dbReference type="InterPro" id="IPR044004">
    <property type="entry name" value="TSP1_spondin_dom"/>
</dbReference>
<dbReference type="GO" id="GO:0007155">
    <property type="term" value="P:cell adhesion"/>
    <property type="evidence" value="ECO:0007669"/>
    <property type="project" value="TreeGrafter"/>
</dbReference>
<dbReference type="Proteomes" id="UP000186817">
    <property type="component" value="Unassembled WGS sequence"/>
</dbReference>
<feature type="domain" description="CBM20" evidence="9">
    <location>
        <begin position="133"/>
        <end position="254"/>
    </location>
</feature>
<dbReference type="Pfam" id="PF00782">
    <property type="entry name" value="DSPc"/>
    <property type="match status" value="1"/>
</dbReference>
<dbReference type="SMART" id="SM00209">
    <property type="entry name" value="TSP1"/>
    <property type="match status" value="22"/>
</dbReference>
<dbReference type="InterPro" id="IPR051418">
    <property type="entry name" value="Spondin/Thrombospondin_T1"/>
</dbReference>
<dbReference type="InterPro" id="IPR029021">
    <property type="entry name" value="Prot-tyrosine_phosphatase-like"/>
</dbReference>
<evidence type="ECO:0000259" key="9">
    <source>
        <dbReference type="PROSITE" id="PS51166"/>
    </source>
</evidence>
<keyword evidence="3" id="KW-1015">Disulfide bond</keyword>
<dbReference type="PROSITE" id="PS50056">
    <property type="entry name" value="TYR_PHOSPHATASE_2"/>
    <property type="match status" value="1"/>
</dbReference>
<evidence type="ECO:0000256" key="5">
    <source>
        <dbReference type="SAM" id="MobiDB-lite"/>
    </source>
</evidence>
<dbReference type="InterPro" id="IPR002044">
    <property type="entry name" value="CBM20"/>
</dbReference>
<dbReference type="PANTHER" id="PTHR11311:SF15">
    <property type="entry name" value="SPONDIN-2"/>
    <property type="match status" value="1"/>
</dbReference>
<proteinExistence type="predicted"/>
<dbReference type="InterPro" id="IPR000387">
    <property type="entry name" value="Tyr_Pase_dom"/>
</dbReference>
<keyword evidence="1" id="KW-0732">Signal</keyword>
<dbReference type="InterPro" id="IPR013783">
    <property type="entry name" value="Ig-like_fold"/>
</dbReference>
<organism evidence="10 11">
    <name type="scientific">Symbiodinium microadriaticum</name>
    <name type="common">Dinoflagellate</name>
    <name type="synonym">Zooxanthella microadriatica</name>
    <dbReference type="NCBI Taxonomy" id="2951"/>
    <lineage>
        <taxon>Eukaryota</taxon>
        <taxon>Sar</taxon>
        <taxon>Alveolata</taxon>
        <taxon>Dinophyceae</taxon>
        <taxon>Suessiales</taxon>
        <taxon>Symbiodiniaceae</taxon>
        <taxon>Symbiodinium</taxon>
    </lineage>
</organism>
<keyword evidence="2" id="KW-0904">Protein phosphatase</keyword>
<evidence type="ECO:0000256" key="1">
    <source>
        <dbReference type="ARBA" id="ARBA00022729"/>
    </source>
</evidence>
<keyword evidence="6" id="KW-0812">Transmembrane</keyword>
<dbReference type="PANTHER" id="PTHR11311">
    <property type="entry name" value="SPONDIN"/>
    <property type="match status" value="1"/>
</dbReference>
<keyword evidence="2" id="KW-0378">Hydrolase</keyword>
<dbReference type="Gene3D" id="2.20.100.10">
    <property type="entry name" value="Thrombospondin type-1 (TSP1) repeat"/>
    <property type="match status" value="20"/>
</dbReference>
<dbReference type="InterPro" id="IPR013784">
    <property type="entry name" value="Carb-bd-like_fold"/>
</dbReference>
<feature type="domain" description="Tyrosine-protein phosphatase" evidence="7">
    <location>
        <begin position="275"/>
        <end position="439"/>
    </location>
</feature>
<gene>
    <name evidence="10" type="primary">EPM2A</name>
    <name evidence="10" type="ORF">AK812_SmicGene20057</name>
</gene>
<dbReference type="Gene3D" id="3.90.190.10">
    <property type="entry name" value="Protein tyrosine phosphatase superfamily"/>
    <property type="match status" value="1"/>
</dbReference>
<feature type="compositionally biased region" description="Low complexity" evidence="5">
    <location>
        <begin position="492"/>
        <end position="501"/>
    </location>
</feature>
<dbReference type="OrthoDB" id="446173at2759"/>
<dbReference type="EMBL" id="LSRX01000428">
    <property type="protein sequence ID" value="OLP97563.1"/>
    <property type="molecule type" value="Genomic_DNA"/>
</dbReference>
<evidence type="ECO:0000259" key="8">
    <source>
        <dbReference type="PROSITE" id="PS50056"/>
    </source>
</evidence>
<dbReference type="Gene3D" id="2.60.40.10">
    <property type="entry name" value="Immunoglobulins"/>
    <property type="match status" value="1"/>
</dbReference>
<dbReference type="SMART" id="SM01065">
    <property type="entry name" value="CBM_2"/>
    <property type="match status" value="1"/>
</dbReference>
<comment type="caution">
    <text evidence="10">The sequence shown here is derived from an EMBL/GenBank/DDBJ whole genome shotgun (WGS) entry which is preliminary data.</text>
</comment>
<dbReference type="Pfam" id="PF19028">
    <property type="entry name" value="TSP1_spondin"/>
    <property type="match status" value="9"/>
</dbReference>
<dbReference type="OMA" id="DYDKPWG"/>
<dbReference type="GO" id="GO:2001070">
    <property type="term" value="F:starch binding"/>
    <property type="evidence" value="ECO:0007669"/>
    <property type="project" value="InterPro"/>
</dbReference>
<dbReference type="InterPro" id="IPR036383">
    <property type="entry name" value="TSP1_rpt_sf"/>
</dbReference>
<evidence type="ECO:0000259" key="7">
    <source>
        <dbReference type="PROSITE" id="PS50054"/>
    </source>
</evidence>
<dbReference type="SUPFAM" id="SSF49452">
    <property type="entry name" value="Starch-binding domain-like"/>
    <property type="match status" value="1"/>
</dbReference>
<evidence type="ECO:0000313" key="11">
    <source>
        <dbReference type="Proteomes" id="UP000186817"/>
    </source>
</evidence>
<dbReference type="Pfam" id="PF00090">
    <property type="entry name" value="TSP_1"/>
    <property type="match status" value="10"/>
</dbReference>
<keyword evidence="4" id="KW-0325">Glycoprotein</keyword>
<keyword evidence="6" id="KW-0472">Membrane</keyword>
<dbReference type="PROSITE" id="PS50054">
    <property type="entry name" value="TYR_PHOSPHATASE_DUAL"/>
    <property type="match status" value="1"/>
</dbReference>
<accession>A0A1Q9DQW4</accession>
<protein>
    <submittedName>
        <fullName evidence="10">Laforin</fullName>
    </submittedName>
</protein>
<dbReference type="InterPro" id="IPR020422">
    <property type="entry name" value="TYR_PHOSPHATASE_DUAL_dom"/>
</dbReference>
<keyword evidence="6" id="KW-1133">Transmembrane helix</keyword>
<dbReference type="GO" id="GO:0031012">
    <property type="term" value="C:extracellular matrix"/>
    <property type="evidence" value="ECO:0007669"/>
    <property type="project" value="TreeGrafter"/>
</dbReference>
<keyword evidence="11" id="KW-1185">Reference proteome</keyword>
<reference evidence="10 11" key="1">
    <citation type="submission" date="2016-02" db="EMBL/GenBank/DDBJ databases">
        <title>Genome analysis of coral dinoflagellate symbionts highlights evolutionary adaptations to a symbiotic lifestyle.</title>
        <authorList>
            <person name="Aranda M."/>
            <person name="Li Y."/>
            <person name="Liew Y.J."/>
            <person name="Baumgarten S."/>
            <person name="Simakov O."/>
            <person name="Wilson M."/>
            <person name="Piel J."/>
            <person name="Ashoor H."/>
            <person name="Bougouffa S."/>
            <person name="Bajic V.B."/>
            <person name="Ryu T."/>
            <person name="Ravasi T."/>
            <person name="Bayer T."/>
            <person name="Micklem G."/>
            <person name="Kim H."/>
            <person name="Bhak J."/>
            <person name="Lajeunesse T.C."/>
            <person name="Voolstra C.R."/>
        </authorList>
    </citation>
    <scope>NUCLEOTIDE SEQUENCE [LARGE SCALE GENOMIC DNA]</scope>
    <source>
        <strain evidence="10 11">CCMP2467</strain>
    </source>
</reference>
<evidence type="ECO:0000256" key="3">
    <source>
        <dbReference type="ARBA" id="ARBA00023157"/>
    </source>
</evidence>
<feature type="region of interest" description="Disordered" evidence="5">
    <location>
        <begin position="466"/>
        <end position="501"/>
    </location>
</feature>
<feature type="transmembrane region" description="Helical" evidence="6">
    <location>
        <begin position="2644"/>
        <end position="2663"/>
    </location>
</feature>
<name>A0A1Q9DQW4_SYMMI</name>
<dbReference type="GO" id="GO:0004721">
    <property type="term" value="F:phosphoprotein phosphatase activity"/>
    <property type="evidence" value="ECO:0007669"/>
    <property type="project" value="UniProtKB-KW"/>
</dbReference>
<dbReference type="InterPro" id="IPR000884">
    <property type="entry name" value="TSP1_rpt"/>
</dbReference>
<dbReference type="InterPro" id="IPR000340">
    <property type="entry name" value="Dual-sp_phosphatase_cat-dom"/>
</dbReference>
<dbReference type="SMART" id="SM00195">
    <property type="entry name" value="DSPc"/>
    <property type="match status" value="1"/>
</dbReference>
<evidence type="ECO:0000256" key="4">
    <source>
        <dbReference type="ARBA" id="ARBA00023180"/>
    </source>
</evidence>
<dbReference type="SUPFAM" id="SSF82895">
    <property type="entry name" value="TSP-1 type 1 repeat"/>
    <property type="match status" value="17"/>
</dbReference>
<dbReference type="SUPFAM" id="SSF52799">
    <property type="entry name" value="(Phosphotyrosine protein) phosphatases II"/>
    <property type="match status" value="1"/>
</dbReference>
<dbReference type="PROSITE" id="PS50092">
    <property type="entry name" value="TSP1"/>
    <property type="match status" value="19"/>
</dbReference>
<evidence type="ECO:0000256" key="6">
    <source>
        <dbReference type="SAM" id="Phobius"/>
    </source>
</evidence>
<evidence type="ECO:0000256" key="2">
    <source>
        <dbReference type="ARBA" id="ARBA00022912"/>
    </source>
</evidence>
<dbReference type="PROSITE" id="PS51166">
    <property type="entry name" value="CBM20"/>
    <property type="match status" value="1"/>
</dbReference>
<sequence>MKISRLQRRQTVQYPYTMYSSWARSCDKSPLLAPALPRMLRPGALAWAHGMQVRLRLCALGLLLVHTDAESSKLTIGSSPFSNIKCVKPQLGHHCPPEVTQEDSAGKTVRFKIFHDNDGMLCTTTLDPWKFDLVFSSHWFVRKMVRFSVVSFAPPGSSLAVIGSSASLGKWSLEKAVTMKPRLANARLQSEPDFHWADVDIPEAGSERIEYKFVERGSDGVKWEELGGHQNRVLELETQEDGQAILLPVVRFAEPGGGESDHTARFYQGVKERGEISIRKVLDQLFVGSCPRHRSHIDQLKSLGISVVVNFQTEEDCKRNCVSGIGMEEDPMAVSRIYDSKGMQYIWMPTFDMSTDGRAQMLPQASFLFGQLIRRGHTVYSHCNAGVGRSVAAACGYLTFFLGLSLRQMQHVMASSRPVAYFDFEAMERARPHYQALFGVEEFLEKDGKCKVVDCGHSPEAAVTHSESHHWHFSSHEGGSSTHHAEFHSEGSSSSSSFSSSMHLGQLEGASVSKSGAHLGLPEAQDLGGISEVKLVIGSSHDANLKCVKTPIRLDCPRTASQAHSYGKHPDQFHIYTNSHGEVCAERTDHRDPWGSNLVVNCKKMGVEHAKDMAMPEFQASQLFPGLVAIPIGSSLSSSKKCVRDPGHVTCDNQASVKGRHDKYPDKFEISHEKGKICATRVDYDKPWGLDLVLHCLPAKGKIAGIVSDHDFVYEVHDLHGGSKSVEEALKALAGGVGAGGAGGSVGRMQIEIGSSPDSSTKCVPSPGGVTCDDEASQIARDAKWPDTFHVYHHGDQICAHRTDYDKPWGLHLVLHCHHHGHTSHAAAFSESHSSFGGSSHGKSVEEALKALAGGVGAGGAGGSVGRMQIEIGSSPDSSTKCVPSPGGVTCDDEASQIARDAKWPDTFHVYHHGDQICAHRTDYDKPWGLHLVLHCHHHGHTSHEFSGGQAWHSESHEISFGGSLGAHGSGHAAEYSMIIGSSLQSDLKCVWPPGKLQCPKEAAQADGPEDPEDKFKIYEDDLGRICAKRTDAASPWGVHLVVSCTKVGHWETPTHKGSSRFVGMVELVVGSSLHSSTKCVDAPGDIYCDDEASQRGRPGEFPDTFHIYHENGKICAHRTDHNDPWGMHLVLHCFHKEMPKPKPEEPFDCYADLPNAWESAKVQYCCANKKLGCDMLPDDTDCLGSETDWETCPSPEECDTCEPVDCVFAEWTSWKVSPGQECSGLRYRRRAFERQNNHCGKPCHGMTVDSQAYMPPECKGDVTVDCKFSDWTLWRGDCSDPTGQQMRSRELLHDANSLRRRQCDGALNQTKACNARAADCKFTEWHEWSECSAKCGVGRRQRMRDIDEESFGGLPCDVSITLYTEECEIEPCGDRNCELSFWTEWSGCVGADRQQYRSRRILQAPRGEGQACDPELLQTQGCPPVLERPLEYLLSDWGAWQPCTRSCGGGQTFRQRAALGLARFDAEEEANYPLKETKDCNSDRCADQYSNEDCLLSDWEGWSDCSTNCGDGSKTRHRKILRLAGPGGRGCEATMMESDICNEGDCVKQDCQWGDWAHWSACPCSCGGGITTRHRYVFVAPRNGGLECDPREKEEVEACNTQPCQSECRDGTWGEWMEWTACSATCSGSYKSRRRDVLIPPNHCGQPPTGLQEEFEACKHLPECPDAAAVLDCAVSEWGLWSDCSCSCDGVRERNRFVSVFAKNGGKPCQEELREIEACNPTVDEEEPADCPGKKVVEPVDCVLAEWRDWTPCSVTCGGGQHSRHRSIFVKPKGGGETCRGALEVTEPCYMPQCFGRDYADCQLGSWTEWSDCSGCRGQKRRHRSIMKLPDTFGRQCAAAKLKETTACSQDGCYEKPSYCAWTQWTGATSCFGYGSSTAMRSRVLTVTEDEPLEGVFFNMLGADSSACSNIAQVNVTWCPGRNLDCSPENCIFGAWTDWSQATHFMCERHRQVARRNNECGKACVGPLEETKVCETEEVPRDCLLGDWQHWSFCDTADPTGQKYRFRKILHDQKYGGLPCRGSLHQTKPCSNKQEPVDCELSSWTEWGSCSESCGRGWHTRERSVIAVPMAGGERCADDLVEMQPCSTYCEHAVAVDCELTDWSAWGHCDEEGQRYRQRHVLTSAEHGGEGCEGNLLESESCDLAKIDCEVSDWVEWSDCDRSCGTGQLKRQRQIITFPRNGGELCPSQMIQTTGCNLGYCPTKDCEESQWSEWGGCSVSCGIGEEKRERKVLQLRSSGGEGCDSAVTESRPCHQGIPCSVRPCEMSDWSTWGECSVTCGSGQRGRTRTVTPPENGGDYCEPGPLSELEGCKEQSCVKQVCVDGQWGDWEEWSPCDVSCGGGTTFRRRHMAVAANECGKPAEGLSREEAFCNVDHCHAARDCVLSEWSDWSSCSATCNGNQKRERSIIQHGRSGGVLCDGDIHETQPCNPGLFDPYPDGCGQEETKDCKMSNWTDWSECSATCDGGAKVKRRAIVQHRANGGRPCTGSLTKIQGCAEDQCEGGDPVACEFGDWRDWSACDKCDGERKRKRTIKQYAQNGGSNCDAFAGEEVDKCPRSCVHGFCTWSPWGSWGSCHGCGRSARRERTREQRATENPLRQPPLSETRVERLTLHHSEVTAAQHGYTALVAEVGALRTARDHKLTLAFGLGLVTVPLGFAFLRLLPLLRLRTSGYSSLLPMGAE</sequence>
<evidence type="ECO:0000313" key="10">
    <source>
        <dbReference type="EMBL" id="OLP97563.1"/>
    </source>
</evidence>
<feature type="domain" description="Tyrosine specific protein phosphatases" evidence="8">
    <location>
        <begin position="359"/>
        <end position="418"/>
    </location>
</feature>